<keyword evidence="5" id="KW-1185">Reference proteome</keyword>
<proteinExistence type="inferred from homology"/>
<gene>
    <name evidence="4" type="ORF">CQW23_35154</name>
</gene>
<dbReference type="InterPro" id="IPR008587">
    <property type="entry name" value="FPP_plant"/>
</dbReference>
<dbReference type="AlphaFoldDB" id="A0A2G2UWU0"/>
<evidence type="ECO:0000256" key="1">
    <source>
        <dbReference type="ARBA" id="ARBA00005921"/>
    </source>
</evidence>
<reference evidence="5" key="2">
    <citation type="journal article" date="2017" name="J. Anim. Genet.">
        <title>Multiple reference genome sequences of hot pepper reveal the massive evolution of plant disease resistance genes by retroduplication.</title>
        <authorList>
            <person name="Kim S."/>
            <person name="Park J."/>
            <person name="Yeom S.-I."/>
            <person name="Kim Y.-M."/>
            <person name="Seo E."/>
            <person name="Kim K.-T."/>
            <person name="Kim M.-S."/>
            <person name="Lee J.M."/>
            <person name="Cheong K."/>
            <person name="Shin H.-S."/>
            <person name="Kim S.-B."/>
            <person name="Han K."/>
            <person name="Lee J."/>
            <person name="Park M."/>
            <person name="Lee H.-A."/>
            <person name="Lee H.-Y."/>
            <person name="Lee Y."/>
            <person name="Oh S."/>
            <person name="Lee J.H."/>
            <person name="Choi E."/>
            <person name="Choi E."/>
            <person name="Lee S.E."/>
            <person name="Jeon J."/>
            <person name="Kim H."/>
            <person name="Choi G."/>
            <person name="Song H."/>
            <person name="Lee J."/>
            <person name="Lee S.-C."/>
            <person name="Kwon J.-K."/>
            <person name="Lee H.-Y."/>
            <person name="Koo N."/>
            <person name="Hong Y."/>
            <person name="Kim R.W."/>
            <person name="Kang W.-H."/>
            <person name="Huh J.H."/>
            <person name="Kang B.-C."/>
            <person name="Yang T.-J."/>
            <person name="Lee Y.-H."/>
            <person name="Bennetzen J.L."/>
            <person name="Choi D."/>
        </authorList>
    </citation>
    <scope>NUCLEOTIDE SEQUENCE [LARGE SCALE GENOMIC DNA]</scope>
    <source>
        <strain evidence="5">cv. PBC81</strain>
    </source>
</reference>
<dbReference type="Proteomes" id="UP000224567">
    <property type="component" value="Unassembled WGS sequence"/>
</dbReference>
<dbReference type="OrthoDB" id="1719818at2759"/>
<evidence type="ECO:0000256" key="2">
    <source>
        <dbReference type="ARBA" id="ARBA00023054"/>
    </source>
</evidence>
<organism evidence="4 5">
    <name type="scientific">Capsicum baccatum</name>
    <name type="common">Peruvian pepper</name>
    <dbReference type="NCBI Taxonomy" id="33114"/>
    <lineage>
        <taxon>Eukaryota</taxon>
        <taxon>Viridiplantae</taxon>
        <taxon>Streptophyta</taxon>
        <taxon>Embryophyta</taxon>
        <taxon>Tracheophyta</taxon>
        <taxon>Spermatophyta</taxon>
        <taxon>Magnoliopsida</taxon>
        <taxon>eudicotyledons</taxon>
        <taxon>Gunneridae</taxon>
        <taxon>Pentapetalae</taxon>
        <taxon>asterids</taxon>
        <taxon>lamiids</taxon>
        <taxon>Solanales</taxon>
        <taxon>Solanaceae</taxon>
        <taxon>Solanoideae</taxon>
        <taxon>Capsiceae</taxon>
        <taxon>Capsicum</taxon>
    </lineage>
</organism>
<comment type="similarity">
    <text evidence="1">Belongs to the FPP family.</text>
</comment>
<name>A0A2G2UWU0_CAPBA</name>
<dbReference type="Pfam" id="PF05911">
    <property type="entry name" value="FPP"/>
    <property type="match status" value="1"/>
</dbReference>
<dbReference type="STRING" id="33114.A0A2G2UWU0"/>
<evidence type="ECO:0000256" key="3">
    <source>
        <dbReference type="SAM" id="Coils"/>
    </source>
</evidence>
<evidence type="ECO:0000313" key="4">
    <source>
        <dbReference type="EMBL" id="PHT25210.1"/>
    </source>
</evidence>
<feature type="coiled-coil region" evidence="3">
    <location>
        <begin position="75"/>
        <end position="102"/>
    </location>
</feature>
<dbReference type="PANTHER" id="PTHR31580:SF4">
    <property type="entry name" value="FILAMENT-LIKE PLANT PROTEIN 6"/>
    <property type="match status" value="1"/>
</dbReference>
<dbReference type="EMBL" id="MLFT02002430">
    <property type="protein sequence ID" value="PHT25210.1"/>
    <property type="molecule type" value="Genomic_DNA"/>
</dbReference>
<reference evidence="4 5" key="1">
    <citation type="journal article" date="2017" name="Genome Biol.">
        <title>New reference genome sequences of hot pepper reveal the massive evolution of plant disease-resistance genes by retroduplication.</title>
        <authorList>
            <person name="Kim S."/>
            <person name="Park J."/>
            <person name="Yeom S.I."/>
            <person name="Kim Y.M."/>
            <person name="Seo E."/>
            <person name="Kim K.T."/>
            <person name="Kim M.S."/>
            <person name="Lee J.M."/>
            <person name="Cheong K."/>
            <person name="Shin H.S."/>
            <person name="Kim S.B."/>
            <person name="Han K."/>
            <person name="Lee J."/>
            <person name="Park M."/>
            <person name="Lee H.A."/>
            <person name="Lee H.Y."/>
            <person name="Lee Y."/>
            <person name="Oh S."/>
            <person name="Lee J.H."/>
            <person name="Choi E."/>
            <person name="Choi E."/>
            <person name="Lee S.E."/>
            <person name="Jeon J."/>
            <person name="Kim H."/>
            <person name="Choi G."/>
            <person name="Song H."/>
            <person name="Lee J."/>
            <person name="Lee S.C."/>
            <person name="Kwon J.K."/>
            <person name="Lee H.Y."/>
            <person name="Koo N."/>
            <person name="Hong Y."/>
            <person name="Kim R.W."/>
            <person name="Kang W.H."/>
            <person name="Huh J.H."/>
            <person name="Kang B.C."/>
            <person name="Yang T.J."/>
            <person name="Lee Y.H."/>
            <person name="Bennetzen J.L."/>
            <person name="Choi D."/>
        </authorList>
    </citation>
    <scope>NUCLEOTIDE SEQUENCE [LARGE SCALE GENOMIC DNA]</scope>
    <source>
        <strain evidence="5">cv. PBC81</strain>
    </source>
</reference>
<dbReference type="PANTHER" id="PTHR31580">
    <property type="entry name" value="FILAMENT-LIKE PLANT PROTEIN 4"/>
    <property type="match status" value="1"/>
</dbReference>
<evidence type="ECO:0000313" key="5">
    <source>
        <dbReference type="Proteomes" id="UP000224567"/>
    </source>
</evidence>
<sequence>MVSDDSYGTLHLFAIEVRLEVIGKKAKNATFISGTEDTKISKEIQKVEKRRIVKSTLCNEQSSRSHCMVSPSRSFKECSSMVIQLSEEKAQAEEEIEMLKKIMSVRSAEVANKQHLEGVKKITKLVAERRRLSGLMWKKLLGPTALAQMKLDLTTQAYDDLEKVKKIAKLDAERQRLRGLEHLLFFFTD</sequence>
<protein>
    <submittedName>
        <fullName evidence="4">Uncharacterized protein</fullName>
    </submittedName>
</protein>
<accession>A0A2G2UWU0</accession>
<comment type="caution">
    <text evidence="4">The sequence shown here is derived from an EMBL/GenBank/DDBJ whole genome shotgun (WGS) entry which is preliminary data.</text>
</comment>
<keyword evidence="2 3" id="KW-0175">Coiled coil</keyword>